<dbReference type="AlphaFoldDB" id="A0AAD1XE71"/>
<name>A0AAD1XE71_EUPCR</name>
<protein>
    <submittedName>
        <fullName evidence="1">Uncharacterized protein</fullName>
    </submittedName>
</protein>
<keyword evidence="2" id="KW-1185">Reference proteome</keyword>
<proteinExistence type="predicted"/>
<reference evidence="1" key="1">
    <citation type="submission" date="2023-07" db="EMBL/GenBank/DDBJ databases">
        <authorList>
            <consortium name="AG Swart"/>
            <person name="Singh M."/>
            <person name="Singh A."/>
            <person name="Seah K."/>
            <person name="Emmerich C."/>
        </authorList>
    </citation>
    <scope>NUCLEOTIDE SEQUENCE</scope>
    <source>
        <strain evidence="1">DP1</strain>
    </source>
</reference>
<comment type="caution">
    <text evidence="1">The sequence shown here is derived from an EMBL/GenBank/DDBJ whole genome shotgun (WGS) entry which is preliminary data.</text>
</comment>
<dbReference type="EMBL" id="CAMPGE010008978">
    <property type="protein sequence ID" value="CAI2367857.1"/>
    <property type="molecule type" value="Genomic_DNA"/>
</dbReference>
<gene>
    <name evidence="1" type="ORF">ECRASSUSDP1_LOCUS9145</name>
</gene>
<accession>A0AAD1XE71</accession>
<dbReference type="Proteomes" id="UP001295684">
    <property type="component" value="Unassembled WGS sequence"/>
</dbReference>
<evidence type="ECO:0000313" key="2">
    <source>
        <dbReference type="Proteomes" id="UP001295684"/>
    </source>
</evidence>
<organism evidence="1 2">
    <name type="scientific">Euplotes crassus</name>
    <dbReference type="NCBI Taxonomy" id="5936"/>
    <lineage>
        <taxon>Eukaryota</taxon>
        <taxon>Sar</taxon>
        <taxon>Alveolata</taxon>
        <taxon>Ciliophora</taxon>
        <taxon>Intramacronucleata</taxon>
        <taxon>Spirotrichea</taxon>
        <taxon>Hypotrichia</taxon>
        <taxon>Euplotida</taxon>
        <taxon>Euplotidae</taxon>
        <taxon>Moneuplotes</taxon>
    </lineage>
</organism>
<evidence type="ECO:0000313" key="1">
    <source>
        <dbReference type="EMBL" id="CAI2367857.1"/>
    </source>
</evidence>
<sequence length="108" mass="12307">MKSICLRKPQIPTKHLLSPSANHRSIVQAQESKALCSSSIGKSRMPFLDLKSKGSFKKKKMRLHHNKMSNNRRIFSESPSNTPVGLIIQSRPLSFCSFVKEDTEFYNN</sequence>